<feature type="transmembrane region" description="Helical" evidence="2">
    <location>
        <begin position="276"/>
        <end position="296"/>
    </location>
</feature>
<proteinExistence type="predicted"/>
<evidence type="ECO:0000256" key="1">
    <source>
        <dbReference type="SAM" id="Coils"/>
    </source>
</evidence>
<keyword evidence="2" id="KW-0472">Membrane</keyword>
<feature type="coiled-coil region" evidence="1">
    <location>
        <begin position="221"/>
        <end position="248"/>
    </location>
</feature>
<dbReference type="GeneID" id="49205438"/>
<reference evidence="3" key="1">
    <citation type="submission" date="2023-01" db="EMBL/GenBank/DDBJ databases">
        <title>Exploring GABA producing Bacteroides strains toward improving mental health.</title>
        <authorList>
            <person name="Yousuf B."/>
            <person name="Bouhlel N.E."/>
            <person name="Mottawea W."/>
            <person name="Hammami R."/>
        </authorList>
    </citation>
    <scope>NUCLEOTIDE SEQUENCE</scope>
    <source>
        <strain evidence="3">UO.H1047</strain>
    </source>
</reference>
<dbReference type="InterPro" id="IPR025519">
    <property type="entry name" value="DUF4407"/>
</dbReference>
<comment type="caution">
    <text evidence="3">The sequence shown here is derived from an EMBL/GenBank/DDBJ whole genome shotgun (WGS) entry which is preliminary data.</text>
</comment>
<dbReference type="AlphaFoldDB" id="A0AAW6ICP8"/>
<feature type="transmembrane region" description="Helical" evidence="2">
    <location>
        <begin position="39"/>
        <end position="61"/>
    </location>
</feature>
<protein>
    <submittedName>
        <fullName evidence="3">DUF4407 domain-containing protein</fullName>
    </submittedName>
</protein>
<dbReference type="EMBL" id="JAQPYX010000192">
    <property type="protein sequence ID" value="MDC7151427.1"/>
    <property type="molecule type" value="Genomic_DNA"/>
</dbReference>
<feature type="transmembrane region" description="Helical" evidence="2">
    <location>
        <begin position="100"/>
        <end position="122"/>
    </location>
</feature>
<accession>A0AAW6ICP8</accession>
<evidence type="ECO:0000313" key="4">
    <source>
        <dbReference type="Proteomes" id="UP001213646"/>
    </source>
</evidence>
<name>A0AAW6ICP8_9BACT</name>
<evidence type="ECO:0000313" key="3">
    <source>
        <dbReference type="EMBL" id="MDC7151427.1"/>
    </source>
</evidence>
<feature type="transmembrane region" description="Helical" evidence="2">
    <location>
        <begin position="67"/>
        <end position="88"/>
    </location>
</feature>
<evidence type="ECO:0000256" key="2">
    <source>
        <dbReference type="SAM" id="Phobius"/>
    </source>
</evidence>
<organism evidence="3 4">
    <name type="scientific">Parabacteroides johnsonii</name>
    <dbReference type="NCBI Taxonomy" id="387661"/>
    <lineage>
        <taxon>Bacteria</taxon>
        <taxon>Pseudomonadati</taxon>
        <taxon>Bacteroidota</taxon>
        <taxon>Bacteroidia</taxon>
        <taxon>Bacteroidales</taxon>
        <taxon>Tannerellaceae</taxon>
        <taxon>Parabacteroides</taxon>
    </lineage>
</organism>
<gene>
    <name evidence="3" type="ORF">PQG89_18755</name>
</gene>
<dbReference type="RefSeq" id="WP_005638292.1">
    <property type="nucleotide sequence ID" value="NZ_CAOJXY010000010.1"/>
</dbReference>
<dbReference type="Proteomes" id="UP001213646">
    <property type="component" value="Unassembled WGS sequence"/>
</dbReference>
<keyword evidence="1" id="KW-0175">Coiled coil</keyword>
<keyword evidence="2" id="KW-0812">Transmembrane</keyword>
<sequence length="336" mass="37929">METINTVGIGARIGCFLIGWNPILLKQCGEASRRTLRRYISAIIILSVIWGAIGFCFAERYMGVSSLWQQLAVSSVFVIMILCIERFIILTVGKLGIMGFFRYVLAFLMAVLGSAVFDQIIFKNDVTVKMKEVRTEQINKEIPKRMAYLDSDIKRVSLLIDSIGLANIQIYDKLSKQPIITATDVSTTTKQTGVDEEGNPVVEKITSVNKRSVENPLNAQAKANEEALNLYKNQLDTYQKEKIEVADKTRDEFENAATGFLEELKALVLILREDPYALAFYIFLFLFLLCLELLVVTSKTGDSKCDYDLVVEHQLRIKAETLRNTELSLLNKQKEG</sequence>
<keyword evidence="2" id="KW-1133">Transmembrane helix</keyword>
<dbReference type="Pfam" id="PF14362">
    <property type="entry name" value="DUF4407"/>
    <property type="match status" value="1"/>
</dbReference>